<reference evidence="1 2" key="1">
    <citation type="submission" date="2016-04" db="EMBL/GenBank/DDBJ databases">
        <title>Genome analyses suggest a sexual origin of heterokaryosis in a supposedly ancient asexual fungus.</title>
        <authorList>
            <person name="Ropars J."/>
            <person name="Sedzielewska K."/>
            <person name="Noel J."/>
            <person name="Charron P."/>
            <person name="Farinelli L."/>
            <person name="Marton T."/>
            <person name="Kruger M."/>
            <person name="Pelin A."/>
            <person name="Brachmann A."/>
            <person name="Corradi N."/>
        </authorList>
    </citation>
    <scope>NUCLEOTIDE SEQUENCE [LARGE SCALE GENOMIC DNA]</scope>
    <source>
        <strain evidence="1 2">C2</strain>
    </source>
</reference>
<evidence type="ECO:0000313" key="2">
    <source>
        <dbReference type="Proteomes" id="UP000233469"/>
    </source>
</evidence>
<dbReference type="VEuPathDB" id="FungiDB:FUN_023814"/>
<gene>
    <name evidence="1" type="ORF">RhiirC2_781803</name>
</gene>
<protein>
    <submittedName>
        <fullName evidence="1">Uncharacterized protein</fullName>
    </submittedName>
</protein>
<dbReference type="EMBL" id="LLXL01000802">
    <property type="protein sequence ID" value="PKK68778.1"/>
    <property type="molecule type" value="Genomic_DNA"/>
</dbReference>
<dbReference type="VEuPathDB" id="FungiDB:RhiirA1_405369"/>
<dbReference type="Proteomes" id="UP000233469">
    <property type="component" value="Unassembled WGS sequence"/>
</dbReference>
<sequence>MISSTDDKIQPICRENNSWKRYELTLNEDDFTREFRPRSSNLQNIELEERSSTKYKTEVKFAHYKKIFDFALQLYEKEKNNTHFVKSFFTKNGQFFEIFLWT</sequence>
<dbReference type="AlphaFoldDB" id="A0A2N1N4J1"/>
<accession>A0A2N1N4J1</accession>
<proteinExistence type="predicted"/>
<name>A0A2N1N4J1_9GLOM</name>
<comment type="caution">
    <text evidence="1">The sequence shown here is derived from an EMBL/GenBank/DDBJ whole genome shotgun (WGS) entry which is preliminary data.</text>
</comment>
<reference evidence="1 2" key="2">
    <citation type="submission" date="2017-10" db="EMBL/GenBank/DDBJ databases">
        <title>Extensive intraspecific genome diversity in a model arbuscular mycorrhizal fungus.</title>
        <authorList>
            <person name="Chen E.C.H."/>
            <person name="Morin E."/>
            <person name="Baudet D."/>
            <person name="Noel J."/>
            <person name="Ndikumana S."/>
            <person name="Charron P."/>
            <person name="St-Onge C."/>
            <person name="Giorgi J."/>
            <person name="Grigoriev I.V."/>
            <person name="Roux C."/>
            <person name="Martin F.M."/>
            <person name="Corradi N."/>
        </authorList>
    </citation>
    <scope>NUCLEOTIDE SEQUENCE [LARGE SCALE GENOMIC DNA]</scope>
    <source>
        <strain evidence="1 2">C2</strain>
    </source>
</reference>
<evidence type="ECO:0000313" key="1">
    <source>
        <dbReference type="EMBL" id="PKK68778.1"/>
    </source>
</evidence>
<organism evidence="1 2">
    <name type="scientific">Rhizophagus irregularis</name>
    <dbReference type="NCBI Taxonomy" id="588596"/>
    <lineage>
        <taxon>Eukaryota</taxon>
        <taxon>Fungi</taxon>
        <taxon>Fungi incertae sedis</taxon>
        <taxon>Mucoromycota</taxon>
        <taxon>Glomeromycotina</taxon>
        <taxon>Glomeromycetes</taxon>
        <taxon>Glomerales</taxon>
        <taxon>Glomeraceae</taxon>
        <taxon>Rhizophagus</taxon>
    </lineage>
</organism>